<dbReference type="AlphaFoldDB" id="B3R3H0"/>
<organism evidence="2 3">
    <name type="scientific">Cupriavidus taiwanensis (strain DSM 17343 / BCRC 17206 / CCUG 44338 / CIP 107171 / LMG 19424 / R1)</name>
    <name type="common">Ralstonia taiwanensis (strain LMG 19424)</name>
    <dbReference type="NCBI Taxonomy" id="977880"/>
    <lineage>
        <taxon>Bacteria</taxon>
        <taxon>Pseudomonadati</taxon>
        <taxon>Pseudomonadota</taxon>
        <taxon>Betaproteobacteria</taxon>
        <taxon>Burkholderiales</taxon>
        <taxon>Burkholderiaceae</taxon>
        <taxon>Cupriavidus</taxon>
    </lineage>
</organism>
<proteinExistence type="predicted"/>
<dbReference type="KEGG" id="cti:RALTA_A916386D"/>
<gene>
    <name evidence="2" type="ORF">RALTA_ACDS916386D</name>
</gene>
<dbReference type="HOGENOM" id="CLU_1728340_0_0_4"/>
<name>B3R3H0_CUPTR</name>
<evidence type="ECO:0000313" key="3">
    <source>
        <dbReference type="Proteomes" id="UP000001692"/>
    </source>
</evidence>
<dbReference type="EMBL" id="CU633749">
    <property type="protein sequence ID" value="CAQ68851.1"/>
    <property type="molecule type" value="Genomic_DNA"/>
</dbReference>
<sequence>MTRSMKIAIIALSLSSVDARSKVGKSPPALASQRPMDRRRVGKLQYLRCHWPTVRDVLAPPVAPLQGPPPTRHPVNRDSPPTADESTDRPPAIVPVMAAMQSEPGLVAPHLRTRQPILFSVAGKWRPARFFGPEKGRVCQSNRHGRWPGQD</sequence>
<keyword evidence="3" id="KW-1185">Reference proteome</keyword>
<accession>B3R3H0</accession>
<evidence type="ECO:0000313" key="2">
    <source>
        <dbReference type="EMBL" id="CAQ68851.1"/>
    </source>
</evidence>
<reference evidence="2 3" key="1">
    <citation type="journal article" date="2008" name="Genome Res.">
        <title>Genome sequence of the beta-rhizobium Cupriavidus taiwanensis and comparative genomics of rhizobia.</title>
        <authorList>
            <person name="Amadou C."/>
            <person name="Pascal G."/>
            <person name="Mangenot S."/>
            <person name="Glew M."/>
            <person name="Bontemps C."/>
            <person name="Capela D."/>
            <person name="Carrere S."/>
            <person name="Cruveiller S."/>
            <person name="Dossat C."/>
            <person name="Lajus A."/>
            <person name="Marchetti M."/>
            <person name="Poinsot V."/>
            <person name="Rouy Z."/>
            <person name="Servin B."/>
            <person name="Saad M."/>
            <person name="Schenowitz C."/>
            <person name="Barbe V."/>
            <person name="Batut J."/>
            <person name="Medigue C."/>
            <person name="Masson-Boivin C."/>
        </authorList>
    </citation>
    <scope>NUCLEOTIDE SEQUENCE [LARGE SCALE GENOMIC DNA]</scope>
    <source>
        <strain evidence="3">DSM 17343 / BCRC 17206 / CCUG 44338 / CIP 107171 / LMG 19424 / R1</strain>
    </source>
</reference>
<protein>
    <submittedName>
        <fullName evidence="2">Uncharacterized protein</fullName>
    </submittedName>
</protein>
<evidence type="ECO:0000256" key="1">
    <source>
        <dbReference type="SAM" id="MobiDB-lite"/>
    </source>
</evidence>
<dbReference type="Proteomes" id="UP000001692">
    <property type="component" value="Chromosome 1"/>
</dbReference>
<feature type="region of interest" description="Disordered" evidence="1">
    <location>
        <begin position="59"/>
        <end position="90"/>
    </location>
</feature>
<feature type="compositionally biased region" description="Pro residues" evidence="1">
    <location>
        <begin position="61"/>
        <end position="72"/>
    </location>
</feature>